<dbReference type="InterPro" id="IPR003018">
    <property type="entry name" value="GAF"/>
</dbReference>
<keyword evidence="3" id="KW-0808">Transferase</keyword>
<evidence type="ECO:0000256" key="2">
    <source>
        <dbReference type="ARBA" id="ARBA00012438"/>
    </source>
</evidence>
<dbReference type="AlphaFoldDB" id="A0A6B0SV93"/>
<dbReference type="SUPFAM" id="SSF55781">
    <property type="entry name" value="GAF domain-like"/>
    <property type="match status" value="1"/>
</dbReference>
<dbReference type="OrthoDB" id="8127at2157"/>
<evidence type="ECO:0000313" key="7">
    <source>
        <dbReference type="EMBL" id="MXR40533.1"/>
    </source>
</evidence>
<keyword evidence="4" id="KW-0418">Kinase</keyword>
<dbReference type="CDD" id="cd00075">
    <property type="entry name" value="HATPase"/>
    <property type="match status" value="1"/>
</dbReference>
<dbReference type="Proteomes" id="UP000437065">
    <property type="component" value="Unassembled WGS sequence"/>
</dbReference>
<evidence type="ECO:0000256" key="1">
    <source>
        <dbReference type="ARBA" id="ARBA00000085"/>
    </source>
</evidence>
<dbReference type="Gene3D" id="3.30.565.10">
    <property type="entry name" value="Histidine kinase-like ATPase, C-terminal domain"/>
    <property type="match status" value="1"/>
</dbReference>
<feature type="domain" description="Histidine kinase" evidence="6">
    <location>
        <begin position="316"/>
        <end position="506"/>
    </location>
</feature>
<dbReference type="EMBL" id="WUUS01000002">
    <property type="protein sequence ID" value="MXR40533.1"/>
    <property type="molecule type" value="Genomic_DNA"/>
</dbReference>
<accession>A0A6B0SV93</accession>
<proteinExistence type="predicted"/>
<dbReference type="SMART" id="SM00387">
    <property type="entry name" value="HATPase_c"/>
    <property type="match status" value="1"/>
</dbReference>
<evidence type="ECO:0000256" key="5">
    <source>
        <dbReference type="ARBA" id="ARBA00023012"/>
    </source>
</evidence>
<evidence type="ECO:0000256" key="3">
    <source>
        <dbReference type="ARBA" id="ARBA00022679"/>
    </source>
</evidence>
<dbReference type="PANTHER" id="PTHR43711">
    <property type="entry name" value="TWO-COMPONENT HISTIDINE KINASE"/>
    <property type="match status" value="1"/>
</dbReference>
<organism evidence="7 8">
    <name type="scientific">Halobaculum saliterrae</name>
    <dbReference type="NCBI Taxonomy" id="2073113"/>
    <lineage>
        <taxon>Archaea</taxon>
        <taxon>Methanobacteriati</taxon>
        <taxon>Methanobacteriota</taxon>
        <taxon>Stenosarchaea group</taxon>
        <taxon>Halobacteria</taxon>
        <taxon>Halobacteriales</taxon>
        <taxon>Haloferacaceae</taxon>
        <taxon>Halobaculum</taxon>
    </lineage>
</organism>
<dbReference type="SUPFAM" id="SSF55874">
    <property type="entry name" value="ATPase domain of HSP90 chaperone/DNA topoisomerase II/histidine kinase"/>
    <property type="match status" value="1"/>
</dbReference>
<dbReference type="GO" id="GO:0000155">
    <property type="term" value="F:phosphorelay sensor kinase activity"/>
    <property type="evidence" value="ECO:0007669"/>
    <property type="project" value="InterPro"/>
</dbReference>
<dbReference type="Gene3D" id="1.10.287.130">
    <property type="match status" value="1"/>
</dbReference>
<comment type="caution">
    <text evidence="7">The sequence shown here is derived from an EMBL/GenBank/DDBJ whole genome shotgun (WGS) entry which is preliminary data.</text>
</comment>
<dbReference type="Gene3D" id="3.30.450.20">
    <property type="entry name" value="PAS domain"/>
    <property type="match status" value="1"/>
</dbReference>
<dbReference type="InterPro" id="IPR003594">
    <property type="entry name" value="HATPase_dom"/>
</dbReference>
<protein>
    <recommendedName>
        <fullName evidence="2">histidine kinase</fullName>
        <ecNumber evidence="2">2.7.13.3</ecNumber>
    </recommendedName>
</protein>
<evidence type="ECO:0000256" key="4">
    <source>
        <dbReference type="ARBA" id="ARBA00022777"/>
    </source>
</evidence>
<dbReference type="InterPro" id="IPR029016">
    <property type="entry name" value="GAF-like_dom_sf"/>
</dbReference>
<dbReference type="Pfam" id="PF00512">
    <property type="entry name" value="HisKA"/>
    <property type="match status" value="1"/>
</dbReference>
<dbReference type="PANTHER" id="PTHR43711:SF1">
    <property type="entry name" value="HISTIDINE KINASE 1"/>
    <property type="match status" value="1"/>
</dbReference>
<dbReference type="RefSeq" id="WP_159663703.1">
    <property type="nucleotide sequence ID" value="NZ_WUUS01000002.1"/>
</dbReference>
<dbReference type="SUPFAM" id="SSF47384">
    <property type="entry name" value="Homodimeric domain of signal transducing histidine kinase"/>
    <property type="match status" value="1"/>
</dbReference>
<keyword evidence="5" id="KW-0902">Two-component regulatory system</keyword>
<evidence type="ECO:0000259" key="6">
    <source>
        <dbReference type="PROSITE" id="PS50109"/>
    </source>
</evidence>
<dbReference type="InterPro" id="IPR050736">
    <property type="entry name" value="Sensor_HK_Regulatory"/>
</dbReference>
<gene>
    <name evidence="7" type="ORF">GRX01_04120</name>
</gene>
<dbReference type="InterPro" id="IPR036890">
    <property type="entry name" value="HATPase_C_sf"/>
</dbReference>
<dbReference type="PROSITE" id="PS50109">
    <property type="entry name" value="HIS_KIN"/>
    <property type="match status" value="1"/>
</dbReference>
<dbReference type="Pfam" id="PF13185">
    <property type="entry name" value="GAF_2"/>
    <property type="match status" value="1"/>
</dbReference>
<dbReference type="CDD" id="cd00082">
    <property type="entry name" value="HisKA"/>
    <property type="match status" value="1"/>
</dbReference>
<dbReference type="InterPro" id="IPR003661">
    <property type="entry name" value="HisK_dim/P_dom"/>
</dbReference>
<dbReference type="SMART" id="SM00388">
    <property type="entry name" value="HisKA"/>
    <property type="match status" value="1"/>
</dbReference>
<name>A0A6B0SV93_9EURY</name>
<reference evidence="7 8" key="1">
    <citation type="submission" date="2019-12" db="EMBL/GenBank/DDBJ databases">
        <title>Isolation and characterization of three novel carbon monoxide-oxidizing members of Halobacteria from salione crusts and soils.</title>
        <authorList>
            <person name="Myers M.R."/>
            <person name="King G.M."/>
        </authorList>
    </citation>
    <scope>NUCLEOTIDE SEQUENCE [LARGE SCALE GENOMIC DNA]</scope>
    <source>
        <strain evidence="7 8">WSA2</strain>
    </source>
</reference>
<dbReference type="Gene3D" id="3.30.450.40">
    <property type="match status" value="1"/>
</dbReference>
<comment type="catalytic activity">
    <reaction evidence="1">
        <text>ATP + protein L-histidine = ADP + protein N-phospho-L-histidine.</text>
        <dbReference type="EC" id="2.7.13.3"/>
    </reaction>
</comment>
<dbReference type="SMART" id="SM00065">
    <property type="entry name" value="GAF"/>
    <property type="match status" value="1"/>
</dbReference>
<sequence>MVSSPSADLLITALDVFPAEAAVLASDGTILYTNDQWRAFGLENGLVGEDAAMIDENYLSVTTGADEAPAQEAADGVEKVLANEQAQFTLEYPCHSPSERRWFLMTVQGFEYQGNRFAVMGHLNITSRKLAELEVHQQNTYLEGLHRAVKDLLQTDSQEEAAELAIQYLDRILDFPIVGLWLYDDARNALTPAAASEQSDALLGTIPTYQEGEGLSWEVFTTKESRVIDDLTDVPERYNPETPLRSELVLPLGEYGVLNIAATEPNSFDETDVTLAEIWAGTVTQVLARVDREAQLRERERELTRERDRLEEFAGLVSHDLRNPLNIATGHLELAGEDCESDHLETAARALTRMERLIEDMLVLSRQGEVVGSRDAIHLPSLVEDCWAAVETGAASLTVTTDGTVVADESRLQQVFENLFRNAIEHGGPSVSITVGDLANGSGFFVADDGDGIPDAEREDVFQAGYSTTAEGTGFGLKIVHDIVTGHGWEMSITDSTEGGARFEITDVEFLEM</sequence>
<dbReference type="InterPro" id="IPR036097">
    <property type="entry name" value="HisK_dim/P_sf"/>
</dbReference>
<dbReference type="InterPro" id="IPR005467">
    <property type="entry name" value="His_kinase_dom"/>
</dbReference>
<keyword evidence="8" id="KW-1185">Reference proteome</keyword>
<evidence type="ECO:0000313" key="8">
    <source>
        <dbReference type="Proteomes" id="UP000437065"/>
    </source>
</evidence>
<dbReference type="EC" id="2.7.13.3" evidence="2"/>
<dbReference type="Pfam" id="PF02518">
    <property type="entry name" value="HATPase_c"/>
    <property type="match status" value="1"/>
</dbReference>